<comment type="caution">
    <text evidence="3">The sequence shown here is derived from an EMBL/GenBank/DDBJ whole genome shotgun (WGS) entry which is preliminary data.</text>
</comment>
<protein>
    <submittedName>
        <fullName evidence="3">Uncharacterized protein</fullName>
    </submittedName>
</protein>
<evidence type="ECO:0000256" key="2">
    <source>
        <dbReference type="SAM" id="Phobius"/>
    </source>
</evidence>
<dbReference type="EMBL" id="UARK01000031">
    <property type="protein sequence ID" value="SPW31394.1"/>
    <property type="molecule type" value="Genomic_DNA"/>
</dbReference>
<dbReference type="GeneID" id="84575212"/>
<keyword evidence="2" id="KW-0812">Transmembrane</keyword>
<organism evidence="3 4">
    <name type="scientific">Corynebacterium matruchotii</name>
    <dbReference type="NCBI Taxonomy" id="43768"/>
    <lineage>
        <taxon>Bacteria</taxon>
        <taxon>Bacillati</taxon>
        <taxon>Actinomycetota</taxon>
        <taxon>Actinomycetes</taxon>
        <taxon>Mycobacteriales</taxon>
        <taxon>Corynebacteriaceae</taxon>
        <taxon>Corynebacterium</taxon>
    </lineage>
</organism>
<proteinExistence type="predicted"/>
<feature type="transmembrane region" description="Helical" evidence="2">
    <location>
        <begin position="12"/>
        <end position="30"/>
    </location>
</feature>
<evidence type="ECO:0000313" key="3">
    <source>
        <dbReference type="EMBL" id="SPW31394.1"/>
    </source>
</evidence>
<dbReference type="AlphaFoldDB" id="A0A6H9XV47"/>
<feature type="region of interest" description="Disordered" evidence="1">
    <location>
        <begin position="127"/>
        <end position="164"/>
    </location>
</feature>
<dbReference type="RefSeq" id="WP_040432290.1">
    <property type="nucleotide sequence ID" value="NZ_CBDEQJ010000008.1"/>
</dbReference>
<keyword evidence="2" id="KW-0472">Membrane</keyword>
<reference evidence="3 4" key="1">
    <citation type="submission" date="2018-06" db="EMBL/GenBank/DDBJ databases">
        <authorList>
            <consortium name="Pathogen Informatics"/>
            <person name="Doyle S."/>
        </authorList>
    </citation>
    <scope>NUCLEOTIDE SEQUENCE [LARGE SCALE GENOMIC DNA]</scope>
    <source>
        <strain evidence="3 4">NCTC10254</strain>
    </source>
</reference>
<keyword evidence="2" id="KW-1133">Transmembrane helix</keyword>
<accession>A0A6H9XV47</accession>
<evidence type="ECO:0000256" key="1">
    <source>
        <dbReference type="SAM" id="MobiDB-lite"/>
    </source>
</evidence>
<dbReference type="Proteomes" id="UP000249886">
    <property type="component" value="Unassembled WGS sequence"/>
</dbReference>
<evidence type="ECO:0000313" key="4">
    <source>
        <dbReference type="Proteomes" id="UP000249886"/>
    </source>
</evidence>
<name>A0A6H9XV47_9CORY</name>
<gene>
    <name evidence="3" type="ORF">NCTC10254_02145</name>
</gene>
<sequence>MILPLSRFTMTVAVSVALVVMLPYFAWLTYTLQLVEPDISGAVMSAARRSTAESSPTTSRMVTPLADGSLAEISYDDPNAQRLADATASQGGVPICECLPDWGSGATLMCDGTLLYTAHCVDSVSNPGDDATPALSNPDHPELMAPQIEQRVEQRGEGSSEPQQ</sequence>